<name>A0AA52HBU4_9PROT</name>
<dbReference type="GO" id="GO:0016747">
    <property type="term" value="F:acyltransferase activity, transferring groups other than amino-acyl groups"/>
    <property type="evidence" value="ECO:0007669"/>
    <property type="project" value="InterPro"/>
</dbReference>
<dbReference type="InterPro" id="IPR000182">
    <property type="entry name" value="GNAT_dom"/>
</dbReference>
<dbReference type="KEGG" id="tmk:QGN29_06975"/>
<keyword evidence="1" id="KW-0808">Transferase</keyword>
<dbReference type="InterPro" id="IPR050832">
    <property type="entry name" value="Bact_Acetyltransf"/>
</dbReference>
<dbReference type="PROSITE" id="PS51186">
    <property type="entry name" value="GNAT"/>
    <property type="match status" value="1"/>
</dbReference>
<dbReference type="Pfam" id="PF00583">
    <property type="entry name" value="Acetyltransf_1"/>
    <property type="match status" value="1"/>
</dbReference>
<feature type="domain" description="N-acetyltransferase" evidence="3">
    <location>
        <begin position="4"/>
        <end position="155"/>
    </location>
</feature>
<dbReference type="Proteomes" id="UP001268683">
    <property type="component" value="Chromosome"/>
</dbReference>
<dbReference type="PANTHER" id="PTHR43877:SF2">
    <property type="entry name" value="AMINOALKYLPHOSPHONATE N-ACETYLTRANSFERASE-RELATED"/>
    <property type="match status" value="1"/>
</dbReference>
<evidence type="ECO:0000313" key="4">
    <source>
        <dbReference type="EMBL" id="WND04115.1"/>
    </source>
</evidence>
<reference evidence="4" key="1">
    <citation type="submission" date="2023-04" db="EMBL/GenBank/DDBJ databases">
        <title>Complete genome sequence of Temperatibacter marinus.</title>
        <authorList>
            <person name="Rong J.-C."/>
            <person name="Yi M.-L."/>
            <person name="Zhao Q."/>
        </authorList>
    </citation>
    <scope>NUCLEOTIDE SEQUENCE</scope>
    <source>
        <strain evidence="4">NBRC 110045</strain>
    </source>
</reference>
<dbReference type="PANTHER" id="PTHR43877">
    <property type="entry name" value="AMINOALKYLPHOSPHONATE N-ACETYLTRANSFERASE-RELATED-RELATED"/>
    <property type="match status" value="1"/>
</dbReference>
<dbReference type="SUPFAM" id="SSF55729">
    <property type="entry name" value="Acyl-CoA N-acyltransferases (Nat)"/>
    <property type="match status" value="1"/>
</dbReference>
<accession>A0AA52HBU4</accession>
<dbReference type="Gene3D" id="3.40.630.30">
    <property type="match status" value="1"/>
</dbReference>
<evidence type="ECO:0000313" key="5">
    <source>
        <dbReference type="Proteomes" id="UP001268683"/>
    </source>
</evidence>
<dbReference type="EMBL" id="CP123872">
    <property type="protein sequence ID" value="WND04115.1"/>
    <property type="molecule type" value="Genomic_DNA"/>
</dbReference>
<dbReference type="RefSeq" id="WP_310799979.1">
    <property type="nucleotide sequence ID" value="NZ_CP123872.1"/>
</dbReference>
<keyword evidence="2" id="KW-0012">Acyltransferase</keyword>
<organism evidence="4 5">
    <name type="scientific">Temperatibacter marinus</name>
    <dbReference type="NCBI Taxonomy" id="1456591"/>
    <lineage>
        <taxon>Bacteria</taxon>
        <taxon>Pseudomonadati</taxon>
        <taxon>Pseudomonadota</taxon>
        <taxon>Alphaproteobacteria</taxon>
        <taxon>Kordiimonadales</taxon>
        <taxon>Temperatibacteraceae</taxon>
        <taxon>Temperatibacter</taxon>
    </lineage>
</organism>
<evidence type="ECO:0000256" key="1">
    <source>
        <dbReference type="ARBA" id="ARBA00022679"/>
    </source>
</evidence>
<dbReference type="AlphaFoldDB" id="A0AA52HBU4"/>
<keyword evidence="5" id="KW-1185">Reference proteome</keyword>
<dbReference type="CDD" id="cd04301">
    <property type="entry name" value="NAT_SF"/>
    <property type="match status" value="1"/>
</dbReference>
<evidence type="ECO:0000259" key="3">
    <source>
        <dbReference type="PROSITE" id="PS51186"/>
    </source>
</evidence>
<gene>
    <name evidence="4" type="ORF">QGN29_06975</name>
</gene>
<evidence type="ECO:0000256" key="2">
    <source>
        <dbReference type="ARBA" id="ARBA00023315"/>
    </source>
</evidence>
<protein>
    <submittedName>
        <fullName evidence="4">GNAT family N-acetyltransferase</fullName>
    </submittedName>
</protein>
<proteinExistence type="predicted"/>
<dbReference type="InterPro" id="IPR016181">
    <property type="entry name" value="Acyl_CoA_acyltransferase"/>
</dbReference>
<sequence>MPLITLRSATPNDREFILSLSPILAEPIKLAWHSDAAIKMFQQAYILEMLECEKSESHTVIAEIDTQPVGFIHACKSKDEVSGEACGTIPLLAVKKEAQHSGVGKALMQEAESWARKKDYRLLHLEVFSSNTEGRGFYKALGYGEDTINLIKELS</sequence>